<evidence type="ECO:0000259" key="6">
    <source>
        <dbReference type="Pfam" id="PF03717"/>
    </source>
</evidence>
<evidence type="ECO:0000313" key="7">
    <source>
        <dbReference type="EMBL" id="SFW42853.1"/>
    </source>
</evidence>
<organism evidence="7 8">
    <name type="scientific">Ruminococcus flavefaciens</name>
    <dbReference type="NCBI Taxonomy" id="1265"/>
    <lineage>
        <taxon>Bacteria</taxon>
        <taxon>Bacillati</taxon>
        <taxon>Bacillota</taxon>
        <taxon>Clostridia</taxon>
        <taxon>Eubacteriales</taxon>
        <taxon>Oscillospiraceae</taxon>
        <taxon>Ruminococcus</taxon>
    </lineage>
</organism>
<dbReference type="Pfam" id="PF00905">
    <property type="entry name" value="Transpeptidase"/>
    <property type="match status" value="1"/>
</dbReference>
<evidence type="ECO:0000256" key="2">
    <source>
        <dbReference type="ARBA" id="ARBA00007171"/>
    </source>
</evidence>
<dbReference type="Gene3D" id="1.10.10.1230">
    <property type="entry name" value="Penicillin-binding protein, N-terminal non-catalytic domain, head sub-domain"/>
    <property type="match status" value="1"/>
</dbReference>
<name>A0A1K1P5X8_RUMFL</name>
<dbReference type="GO" id="GO:0005886">
    <property type="term" value="C:plasma membrane"/>
    <property type="evidence" value="ECO:0007669"/>
    <property type="project" value="TreeGrafter"/>
</dbReference>
<proteinExistence type="inferred from homology"/>
<dbReference type="Proteomes" id="UP000183461">
    <property type="component" value="Unassembled WGS sequence"/>
</dbReference>
<dbReference type="EMBL" id="FPIP01000007">
    <property type="protein sequence ID" value="SFW42853.1"/>
    <property type="molecule type" value="Genomic_DNA"/>
</dbReference>
<evidence type="ECO:0000256" key="4">
    <source>
        <dbReference type="SAM" id="MobiDB-lite"/>
    </source>
</evidence>
<reference evidence="7 8" key="1">
    <citation type="submission" date="2016-11" db="EMBL/GenBank/DDBJ databases">
        <authorList>
            <person name="Jaros S."/>
            <person name="Januszkiewicz K."/>
            <person name="Wedrychowicz H."/>
        </authorList>
    </citation>
    <scope>NUCLEOTIDE SEQUENCE [LARGE SCALE GENOMIC DNA]</scope>
    <source>
        <strain evidence="7 8">YL228</strain>
    </source>
</reference>
<dbReference type="Gene3D" id="3.40.710.10">
    <property type="entry name" value="DD-peptidase/beta-lactamase superfamily"/>
    <property type="match status" value="1"/>
</dbReference>
<comment type="similarity">
    <text evidence="2">Belongs to the transpeptidase family.</text>
</comment>
<evidence type="ECO:0000256" key="1">
    <source>
        <dbReference type="ARBA" id="ARBA00004370"/>
    </source>
</evidence>
<dbReference type="InterPro" id="IPR005311">
    <property type="entry name" value="PBP_dimer"/>
</dbReference>
<dbReference type="GO" id="GO:0071555">
    <property type="term" value="P:cell wall organization"/>
    <property type="evidence" value="ECO:0007669"/>
    <property type="project" value="TreeGrafter"/>
</dbReference>
<comment type="subcellular location">
    <subcellularLocation>
        <location evidence="1">Membrane</location>
    </subcellularLocation>
</comment>
<dbReference type="InterPro" id="IPR012338">
    <property type="entry name" value="Beta-lactam/transpept-like"/>
</dbReference>
<dbReference type="SUPFAM" id="SSF56601">
    <property type="entry name" value="beta-lactamase/transpeptidase-like"/>
    <property type="match status" value="1"/>
</dbReference>
<feature type="domain" description="Penicillin-binding protein transpeptidase" evidence="5">
    <location>
        <begin position="341"/>
        <end position="645"/>
    </location>
</feature>
<dbReference type="InterPro" id="IPR050515">
    <property type="entry name" value="Beta-lactam/transpept"/>
</dbReference>
<evidence type="ECO:0000259" key="5">
    <source>
        <dbReference type="Pfam" id="PF00905"/>
    </source>
</evidence>
<evidence type="ECO:0000256" key="3">
    <source>
        <dbReference type="ARBA" id="ARBA00023136"/>
    </source>
</evidence>
<evidence type="ECO:0000313" key="8">
    <source>
        <dbReference type="Proteomes" id="UP000183461"/>
    </source>
</evidence>
<protein>
    <submittedName>
        <fullName evidence="7">Penicillin-binding protein 2</fullName>
    </submittedName>
</protein>
<gene>
    <name evidence="7" type="ORF">SAMN02910280_2500</name>
</gene>
<dbReference type="RefSeq" id="WP_072300733.1">
    <property type="nucleotide sequence ID" value="NZ_FPIP01000007.1"/>
</dbReference>
<dbReference type="Gene3D" id="3.90.1310.10">
    <property type="entry name" value="Penicillin-binding protein 2a (Domain 2)"/>
    <property type="match status" value="1"/>
</dbReference>
<dbReference type="InterPro" id="IPR036138">
    <property type="entry name" value="PBP_dimer_sf"/>
</dbReference>
<dbReference type="Pfam" id="PF03717">
    <property type="entry name" value="PBP_dimer"/>
    <property type="match status" value="1"/>
</dbReference>
<accession>A0A1K1P5X8</accession>
<dbReference type="AlphaFoldDB" id="A0A1K1P5X8"/>
<keyword evidence="3" id="KW-0472">Membrane</keyword>
<dbReference type="InterPro" id="IPR001460">
    <property type="entry name" value="PCN-bd_Tpept"/>
</dbReference>
<sequence length="758" mass="83744">MKGFAENLKSIIIILLVVLLALLSSLRLMKIQVVGDKDIGTPQLYEPGTLTYKKGIKATRGEIIDYDGNVIVTNDARTDLVLQMAFFPTDLQEGNKALLGIYRELEKHGYKFKESIPVSFTKPYIFMSNDTEELISDLNLNVYATAENCIDKLISDYEIDEKYTDEEKRIIAGMRYQMIDKDFSYSNDLLLAEGVDEQTVIDMKELGNFYRGIEAVDASERKIVRGDILPHEIGTVGPIYAEEYDELKSKGYSYNDILGKSGIEAAMETPLRGINGEEQIAVKDGVVRDVKTITEATSGETVKLTVNGAYQIKLQNILDNFLNNTFPAINPNPSVLKGNCGAICVLDAKTGAVKGMATAPTYNLKDYVENYEYFLEAKDTPLVNRCSYGLYRPGSTFKTITATAGLNEGVVTGGTPLVCNMGYDFYGTHYSCTGLHGNITVRRAIEVSCNSYFYELSRMLGIDKITEYAKMYGLGSHTGIETGDAEGYLCNPETFKEHGQEWYVGYVIQAGIGNQDCGMTPLQMAVVANTIGNRGVRYQPYLVDSYYSYGSGNLIKKTEPVIANKIEIKTPDLYDYIVGGMIDASHSMPARYSLSDLGFDVAIKTGTPQTGRNLNEQNSFFIGFAPANNPEIAFAGVIESGEYAKYMIRDLILAYQECYGLNGVKPTKQKLPEEWRPVLTTTSTTTTTTTTTTVTTVTMAEDVTAAYTEPQTEAPYEQPWTPPTEPWTAPVTIPTEPATPPFDPNAYATEGHQEPVTN</sequence>
<feature type="region of interest" description="Disordered" evidence="4">
    <location>
        <begin position="710"/>
        <end position="758"/>
    </location>
</feature>
<dbReference type="GO" id="GO:0008658">
    <property type="term" value="F:penicillin binding"/>
    <property type="evidence" value="ECO:0007669"/>
    <property type="project" value="InterPro"/>
</dbReference>
<feature type="domain" description="Penicillin-binding protein dimerisation" evidence="6">
    <location>
        <begin position="56"/>
        <end position="283"/>
    </location>
</feature>
<dbReference type="SUPFAM" id="SSF56519">
    <property type="entry name" value="Penicillin binding protein dimerisation domain"/>
    <property type="match status" value="1"/>
</dbReference>
<dbReference type="PANTHER" id="PTHR30627">
    <property type="entry name" value="PEPTIDOGLYCAN D,D-TRANSPEPTIDASE"/>
    <property type="match status" value="1"/>
</dbReference>